<dbReference type="AlphaFoldDB" id="A0A6S6SMP8"/>
<organism evidence="1">
    <name type="scientific">uncultured Sulfurovum sp</name>
    <dbReference type="NCBI Taxonomy" id="269237"/>
    <lineage>
        <taxon>Bacteria</taxon>
        <taxon>Pseudomonadati</taxon>
        <taxon>Campylobacterota</taxon>
        <taxon>Epsilonproteobacteria</taxon>
        <taxon>Campylobacterales</taxon>
        <taxon>Sulfurovaceae</taxon>
        <taxon>Sulfurovum</taxon>
        <taxon>environmental samples</taxon>
    </lineage>
</organism>
<gene>
    <name evidence="1" type="ORF">HELGO_WM13691</name>
</gene>
<evidence type="ECO:0000313" key="1">
    <source>
        <dbReference type="EMBL" id="CAA6804582.1"/>
    </source>
</evidence>
<dbReference type="PROSITE" id="PS51257">
    <property type="entry name" value="PROKAR_LIPOPROTEIN"/>
    <property type="match status" value="1"/>
</dbReference>
<name>A0A6S6SMP8_9BACT</name>
<sequence>MTKFILLTTTLMLLLACETGVKNQGVTNETVSSYSVNGDNARQNYSVATQKSTNKIFSKSEQPGYYLQLDMFAKNKPNQDYLKPLVDASLKHVVLTKWNKHYVLIGPYISYNSAKNKIALVKSKLKKQTFVVQVLRP</sequence>
<evidence type="ECO:0008006" key="2">
    <source>
        <dbReference type="Google" id="ProtNLM"/>
    </source>
</evidence>
<dbReference type="EMBL" id="CACVAR010000125">
    <property type="protein sequence ID" value="CAA6804582.1"/>
    <property type="molecule type" value="Genomic_DNA"/>
</dbReference>
<dbReference type="GO" id="GO:0042834">
    <property type="term" value="F:peptidoglycan binding"/>
    <property type="evidence" value="ECO:0007669"/>
    <property type="project" value="InterPro"/>
</dbReference>
<accession>A0A6S6SMP8</accession>
<reference evidence="1" key="1">
    <citation type="submission" date="2020-01" db="EMBL/GenBank/DDBJ databases">
        <authorList>
            <person name="Meier V. D."/>
            <person name="Meier V D."/>
        </authorList>
    </citation>
    <scope>NUCLEOTIDE SEQUENCE</scope>
    <source>
        <strain evidence="1">HLG_WM_MAG_03</strain>
    </source>
</reference>
<dbReference type="SUPFAM" id="SSF110997">
    <property type="entry name" value="Sporulation related repeat"/>
    <property type="match status" value="1"/>
</dbReference>
<dbReference type="InterPro" id="IPR036680">
    <property type="entry name" value="SPOR-like_sf"/>
</dbReference>
<protein>
    <recommendedName>
        <fullName evidence="2">SPOR domain-containing protein</fullName>
    </recommendedName>
</protein>
<proteinExistence type="predicted"/>